<feature type="region of interest" description="Disordered" evidence="1">
    <location>
        <begin position="1"/>
        <end position="33"/>
    </location>
</feature>
<evidence type="ECO:0000313" key="3">
    <source>
        <dbReference type="Proteomes" id="UP000001312"/>
    </source>
</evidence>
<evidence type="ECO:0000313" key="2">
    <source>
        <dbReference type="EMBL" id="EDO00688.1"/>
    </source>
</evidence>
<protein>
    <submittedName>
        <fullName evidence="2">Uncharacterized protein</fullName>
    </submittedName>
</protein>
<keyword evidence="3" id="KW-1185">Reference proteome</keyword>
<dbReference type="Proteomes" id="UP000001312">
    <property type="component" value="Unassembled WGS sequence"/>
</dbReference>
<dbReference type="HOGENOM" id="CLU_1661838_0_0_1"/>
<organism evidence="2 3">
    <name type="scientific">Sclerotinia sclerotiorum (strain ATCC 18683 / 1980 / Ss-1)</name>
    <name type="common">White mold</name>
    <name type="synonym">Whetzelinia sclerotiorum</name>
    <dbReference type="NCBI Taxonomy" id="665079"/>
    <lineage>
        <taxon>Eukaryota</taxon>
        <taxon>Fungi</taxon>
        <taxon>Dikarya</taxon>
        <taxon>Ascomycota</taxon>
        <taxon>Pezizomycotina</taxon>
        <taxon>Leotiomycetes</taxon>
        <taxon>Helotiales</taxon>
        <taxon>Sclerotiniaceae</taxon>
        <taxon>Sclerotinia</taxon>
    </lineage>
</organism>
<feature type="compositionally biased region" description="Polar residues" evidence="1">
    <location>
        <begin position="85"/>
        <end position="97"/>
    </location>
</feature>
<dbReference type="KEGG" id="ssl:SS1G_03161"/>
<feature type="region of interest" description="Disordered" evidence="1">
    <location>
        <begin position="77"/>
        <end position="126"/>
    </location>
</feature>
<dbReference type="EMBL" id="CH476624">
    <property type="protein sequence ID" value="EDO00688.1"/>
    <property type="molecule type" value="Genomic_DNA"/>
</dbReference>
<dbReference type="AlphaFoldDB" id="A7ECX2"/>
<reference evidence="3" key="1">
    <citation type="journal article" date="2011" name="PLoS Genet.">
        <title>Genomic analysis of the necrotrophic fungal pathogens Sclerotinia sclerotiorum and Botrytis cinerea.</title>
        <authorList>
            <person name="Amselem J."/>
            <person name="Cuomo C.A."/>
            <person name="van Kan J.A."/>
            <person name="Viaud M."/>
            <person name="Benito E.P."/>
            <person name="Couloux A."/>
            <person name="Coutinho P.M."/>
            <person name="de Vries R.P."/>
            <person name="Dyer P.S."/>
            <person name="Fillinger S."/>
            <person name="Fournier E."/>
            <person name="Gout L."/>
            <person name="Hahn M."/>
            <person name="Kohn L."/>
            <person name="Lapalu N."/>
            <person name="Plummer K.M."/>
            <person name="Pradier J.M."/>
            <person name="Quevillon E."/>
            <person name="Sharon A."/>
            <person name="Simon A."/>
            <person name="ten Have A."/>
            <person name="Tudzynski B."/>
            <person name="Tudzynski P."/>
            <person name="Wincker P."/>
            <person name="Andrew M."/>
            <person name="Anthouard V."/>
            <person name="Beever R.E."/>
            <person name="Beffa R."/>
            <person name="Benoit I."/>
            <person name="Bouzid O."/>
            <person name="Brault B."/>
            <person name="Chen Z."/>
            <person name="Choquer M."/>
            <person name="Collemare J."/>
            <person name="Cotton P."/>
            <person name="Danchin E.G."/>
            <person name="Da Silva C."/>
            <person name="Gautier A."/>
            <person name="Giraud C."/>
            <person name="Giraud T."/>
            <person name="Gonzalez C."/>
            <person name="Grossetete S."/>
            <person name="Guldener U."/>
            <person name="Henrissat B."/>
            <person name="Howlett B.J."/>
            <person name="Kodira C."/>
            <person name="Kretschmer M."/>
            <person name="Lappartient A."/>
            <person name="Leroch M."/>
            <person name="Levis C."/>
            <person name="Mauceli E."/>
            <person name="Neuveglise C."/>
            <person name="Oeser B."/>
            <person name="Pearson M."/>
            <person name="Poulain J."/>
            <person name="Poussereau N."/>
            <person name="Quesneville H."/>
            <person name="Rascle C."/>
            <person name="Schumacher J."/>
            <person name="Segurens B."/>
            <person name="Sexton A."/>
            <person name="Silva E."/>
            <person name="Sirven C."/>
            <person name="Soanes D.M."/>
            <person name="Talbot N.J."/>
            <person name="Templeton M."/>
            <person name="Yandava C."/>
            <person name="Yarden O."/>
            <person name="Zeng Q."/>
            <person name="Rollins J.A."/>
            <person name="Lebrun M.H."/>
            <person name="Dickman M."/>
        </authorList>
    </citation>
    <scope>NUCLEOTIDE SEQUENCE [LARGE SCALE GENOMIC DNA]</scope>
    <source>
        <strain evidence="3">ATCC 18683 / 1980 / Ss-1</strain>
    </source>
</reference>
<proteinExistence type="predicted"/>
<name>A7ECX2_SCLS1</name>
<dbReference type="RefSeq" id="XP_001595073.1">
    <property type="nucleotide sequence ID" value="XM_001595023.1"/>
</dbReference>
<accession>A7ECX2</accession>
<sequence>MRCPNGALQKQKKAYNEDVGSNGPTSMIPWLDHPDSGAVIKPASKTPPYCMSSMGIIFETSNDGQSGILDLRPCKKRMPNAVEKMSTTGPMGSNIRNPRNGRPQGINPGPYERGANPEEVPKPGGLTIPVLQSHVLRNQPVRLPEIWVQAAGTRDGILR</sequence>
<dbReference type="GeneID" id="5491466"/>
<gene>
    <name evidence="2" type="ORF">SS1G_03161</name>
</gene>
<evidence type="ECO:0000256" key="1">
    <source>
        <dbReference type="SAM" id="MobiDB-lite"/>
    </source>
</evidence>
<dbReference type="InParanoid" id="A7ECX2"/>